<reference evidence="7 8" key="1">
    <citation type="submission" date="2017-03" db="EMBL/GenBank/DDBJ databases">
        <title>Genome sequence of Clostridium thermoalcaliphilum DSM 7309.</title>
        <authorList>
            <person name="Poehlein A."/>
            <person name="Daniel R."/>
        </authorList>
    </citation>
    <scope>NUCLEOTIDE SEQUENCE [LARGE SCALE GENOMIC DNA]</scope>
    <source>
        <strain evidence="7 8">DSM 7309</strain>
    </source>
</reference>
<keyword evidence="2" id="KW-0805">Transcription regulation</keyword>
<feature type="domain" description="RNA polymerase sigma factor 70 region 4 type 2" evidence="6">
    <location>
        <begin position="150"/>
        <end position="195"/>
    </location>
</feature>
<sequence length="206" mass="24061">MEPYIMTEKLRRDDMIVKTKYAKDYNLVHRYLCGDRDAGQELYASIYPLVQQFIWNHTNAKTLTESVKEEILSQTMMTSVEKLEYYNGTSSFSTYVCGIAKFKILEKIKSSIKESEKENNIINIEENTSIFDNPLNIIIDKELRETVAKAQQMLSRDHQQVIQLRLNGMTAKQIAEMVGMSEDAVNSMFYRAIKAFKKNFENIYYK</sequence>
<comment type="similarity">
    <text evidence="1">Belongs to the sigma-70 factor family. ECF subfamily.</text>
</comment>
<dbReference type="GO" id="GO:0006352">
    <property type="term" value="P:DNA-templated transcription initiation"/>
    <property type="evidence" value="ECO:0007669"/>
    <property type="project" value="InterPro"/>
</dbReference>
<dbReference type="Proteomes" id="UP000190140">
    <property type="component" value="Unassembled WGS sequence"/>
</dbReference>
<dbReference type="Pfam" id="PF08281">
    <property type="entry name" value="Sigma70_r4_2"/>
    <property type="match status" value="1"/>
</dbReference>
<dbReference type="InterPro" id="IPR039425">
    <property type="entry name" value="RNA_pol_sigma-70-like"/>
</dbReference>
<keyword evidence="8" id="KW-1185">Reference proteome</keyword>
<dbReference type="InterPro" id="IPR014284">
    <property type="entry name" value="RNA_pol_sigma-70_dom"/>
</dbReference>
<accession>A0A1V4I7P9</accession>
<evidence type="ECO:0000256" key="1">
    <source>
        <dbReference type="ARBA" id="ARBA00010641"/>
    </source>
</evidence>
<evidence type="ECO:0000256" key="3">
    <source>
        <dbReference type="ARBA" id="ARBA00023082"/>
    </source>
</evidence>
<dbReference type="Gene3D" id="1.10.1740.10">
    <property type="match status" value="1"/>
</dbReference>
<dbReference type="STRING" id="29349.CLOTH_10970"/>
<dbReference type="InterPro" id="IPR036388">
    <property type="entry name" value="WH-like_DNA-bd_sf"/>
</dbReference>
<dbReference type="InterPro" id="IPR013324">
    <property type="entry name" value="RNA_pol_sigma_r3/r4-like"/>
</dbReference>
<evidence type="ECO:0000256" key="5">
    <source>
        <dbReference type="ARBA" id="ARBA00023163"/>
    </source>
</evidence>
<evidence type="ECO:0000313" key="7">
    <source>
        <dbReference type="EMBL" id="OPJ55919.1"/>
    </source>
</evidence>
<dbReference type="SUPFAM" id="SSF88659">
    <property type="entry name" value="Sigma3 and sigma4 domains of RNA polymerase sigma factors"/>
    <property type="match status" value="1"/>
</dbReference>
<protein>
    <submittedName>
        <fullName evidence="7">RNA polymerase sigma factor SigD</fullName>
    </submittedName>
</protein>
<name>A0A1V4I7P9_9FIRM</name>
<evidence type="ECO:0000313" key="8">
    <source>
        <dbReference type="Proteomes" id="UP000190140"/>
    </source>
</evidence>
<dbReference type="Gene3D" id="1.10.10.10">
    <property type="entry name" value="Winged helix-like DNA-binding domain superfamily/Winged helix DNA-binding domain"/>
    <property type="match status" value="1"/>
</dbReference>
<dbReference type="SUPFAM" id="SSF88946">
    <property type="entry name" value="Sigma2 domain of RNA polymerase sigma factors"/>
    <property type="match status" value="1"/>
</dbReference>
<evidence type="ECO:0000259" key="6">
    <source>
        <dbReference type="Pfam" id="PF08281"/>
    </source>
</evidence>
<dbReference type="NCBIfam" id="TIGR02937">
    <property type="entry name" value="sigma70-ECF"/>
    <property type="match status" value="1"/>
</dbReference>
<dbReference type="AlphaFoldDB" id="A0A1V4I7P9"/>
<evidence type="ECO:0000256" key="4">
    <source>
        <dbReference type="ARBA" id="ARBA00023125"/>
    </source>
</evidence>
<dbReference type="InterPro" id="IPR013325">
    <property type="entry name" value="RNA_pol_sigma_r2"/>
</dbReference>
<dbReference type="InterPro" id="IPR013249">
    <property type="entry name" value="RNA_pol_sigma70_r4_t2"/>
</dbReference>
<evidence type="ECO:0000256" key="2">
    <source>
        <dbReference type="ARBA" id="ARBA00023015"/>
    </source>
</evidence>
<keyword evidence="3" id="KW-0731">Sigma factor</keyword>
<keyword evidence="5" id="KW-0804">Transcription</keyword>
<dbReference type="PANTHER" id="PTHR43133">
    <property type="entry name" value="RNA POLYMERASE ECF-TYPE SIGMA FACTO"/>
    <property type="match status" value="1"/>
</dbReference>
<comment type="caution">
    <text evidence="7">The sequence shown here is derived from an EMBL/GenBank/DDBJ whole genome shotgun (WGS) entry which is preliminary data.</text>
</comment>
<organism evidence="7 8">
    <name type="scientific">Alkalithermobacter paradoxus</name>
    <dbReference type="NCBI Taxonomy" id="29349"/>
    <lineage>
        <taxon>Bacteria</taxon>
        <taxon>Bacillati</taxon>
        <taxon>Bacillota</taxon>
        <taxon>Clostridia</taxon>
        <taxon>Peptostreptococcales</taxon>
        <taxon>Tepidibacteraceae</taxon>
        <taxon>Alkalithermobacter</taxon>
    </lineage>
</organism>
<dbReference type="PANTHER" id="PTHR43133:SF8">
    <property type="entry name" value="RNA POLYMERASE SIGMA FACTOR HI_1459-RELATED"/>
    <property type="match status" value="1"/>
</dbReference>
<proteinExistence type="inferred from homology"/>
<dbReference type="GO" id="GO:0016987">
    <property type="term" value="F:sigma factor activity"/>
    <property type="evidence" value="ECO:0007669"/>
    <property type="project" value="UniProtKB-KW"/>
</dbReference>
<gene>
    <name evidence="7" type="ORF">CLOTH_10970</name>
</gene>
<dbReference type="GO" id="GO:0003677">
    <property type="term" value="F:DNA binding"/>
    <property type="evidence" value="ECO:0007669"/>
    <property type="project" value="UniProtKB-KW"/>
</dbReference>
<dbReference type="EMBL" id="MZGW01000003">
    <property type="protein sequence ID" value="OPJ55919.1"/>
    <property type="molecule type" value="Genomic_DNA"/>
</dbReference>
<keyword evidence="4" id="KW-0238">DNA-binding</keyword>